<dbReference type="PANTHER" id="PTHR12943">
    <property type="entry name" value="HOMOCYSTEINE-RESPONSIVE ENDOPLASMIC RETICULUM-RESIDENT UNIQUITIN-LIKE DOMAIN HERPUD PROTEIN FAMILY MEMBER"/>
    <property type="match status" value="1"/>
</dbReference>
<keyword evidence="2" id="KW-1133">Transmembrane helix</keyword>
<evidence type="ECO:0000256" key="2">
    <source>
        <dbReference type="SAM" id="Phobius"/>
    </source>
</evidence>
<evidence type="ECO:0000313" key="3">
    <source>
        <dbReference type="Proteomes" id="UP000887565"/>
    </source>
</evidence>
<feature type="transmembrane region" description="Helical" evidence="2">
    <location>
        <begin position="59"/>
        <end position="77"/>
    </location>
</feature>
<dbReference type="GO" id="GO:0030968">
    <property type="term" value="P:endoplasmic reticulum unfolded protein response"/>
    <property type="evidence" value="ECO:0007669"/>
    <property type="project" value="TreeGrafter"/>
</dbReference>
<keyword evidence="2" id="KW-0812">Transmembrane</keyword>
<evidence type="ECO:0000256" key="1">
    <source>
        <dbReference type="SAM" id="MobiDB-lite"/>
    </source>
</evidence>
<keyword evidence="2" id="KW-0472">Membrane</keyword>
<keyword evidence="3" id="KW-1185">Reference proteome</keyword>
<dbReference type="WBParaSite" id="nRc.2.0.1.t42712-RA">
    <property type="protein sequence ID" value="nRc.2.0.1.t42712-RA"/>
    <property type="gene ID" value="nRc.2.0.1.g42712"/>
</dbReference>
<reference evidence="4" key="1">
    <citation type="submission" date="2022-11" db="UniProtKB">
        <authorList>
            <consortium name="WormBaseParasite"/>
        </authorList>
    </citation>
    <scope>IDENTIFICATION</scope>
</reference>
<dbReference type="AlphaFoldDB" id="A0A915KYZ0"/>
<dbReference type="PANTHER" id="PTHR12943:SF27">
    <property type="entry name" value="HOMOCYSTEINE-INDUCED ENDOPLASMIC RETICULUM PROTEIN, ISOFORM A"/>
    <property type="match status" value="1"/>
</dbReference>
<accession>A0A915KYZ0</accession>
<feature type="transmembrane region" description="Helical" evidence="2">
    <location>
        <begin position="35"/>
        <end position="52"/>
    </location>
</feature>
<dbReference type="OMA" id="WMIEISF"/>
<evidence type="ECO:0000313" key="4">
    <source>
        <dbReference type="WBParaSite" id="nRc.2.0.1.t42712-RA"/>
    </source>
</evidence>
<dbReference type="Proteomes" id="UP000887565">
    <property type="component" value="Unplaced"/>
</dbReference>
<dbReference type="InterPro" id="IPR039751">
    <property type="entry name" value="HERPUD1/2"/>
</dbReference>
<sequence>LNNDVANAPPLNAAPAAPVDDAAAGLFAGRDFLDIIYMLLRSSIIFVVLFAYSSIERTIFVMLVVFLFFAYQNGWFARRNIPQQQQNNDDNNNRIREENNVNNDEANHVDTAMNMDQQTQPQSAWNVFWSTCYTFISSFFTSLIPERPPPINNF</sequence>
<feature type="region of interest" description="Disordered" evidence="1">
    <location>
        <begin position="83"/>
        <end position="102"/>
    </location>
</feature>
<protein>
    <submittedName>
        <fullName evidence="4">Homocysteine-responsive endoplasmic reticulum-resident ubiquitin-like domain member 2 protein</fullName>
    </submittedName>
</protein>
<name>A0A915KYZ0_ROMCU</name>
<proteinExistence type="predicted"/>
<organism evidence="3 4">
    <name type="scientific">Romanomermis culicivorax</name>
    <name type="common">Nematode worm</name>
    <dbReference type="NCBI Taxonomy" id="13658"/>
    <lineage>
        <taxon>Eukaryota</taxon>
        <taxon>Metazoa</taxon>
        <taxon>Ecdysozoa</taxon>
        <taxon>Nematoda</taxon>
        <taxon>Enoplea</taxon>
        <taxon>Dorylaimia</taxon>
        <taxon>Mermithida</taxon>
        <taxon>Mermithoidea</taxon>
        <taxon>Mermithidae</taxon>
        <taxon>Romanomermis</taxon>
    </lineage>
</organism>